<keyword evidence="6" id="KW-1185">Reference proteome</keyword>
<protein>
    <submittedName>
        <fullName evidence="5">AraC family transcriptional regulator</fullName>
    </submittedName>
</protein>
<evidence type="ECO:0000313" key="5">
    <source>
        <dbReference type="EMBL" id="TYR36653.1"/>
    </source>
</evidence>
<name>A0A5D4H8V7_9SPHI</name>
<dbReference type="SMART" id="SM00342">
    <property type="entry name" value="HTH_ARAC"/>
    <property type="match status" value="1"/>
</dbReference>
<sequence length="286" mass="32905">MKINKKNIPVRALPKEYSNGIAVAKVSAESFLADDETMHAHRHDYHFFVLQEKGITHTEIDFEQYLITTPTILYQSPNQVHRALKVENIGMYMLIISDENIHSDYLALLQSIAPLKPLPIQRNELTIVRQAFDLCTDLYKRTADKLYFSSLKDSCNALAGVIISLYLKQAKPPESLSRFERIAHDFLRLLEQYFVKMKRPSDFADALHISVSYLNECVKNVTGQSVSYHIQQRVILEAKRLLYHSDKSVKEIAAELGYDDYPYFSRLFIKVVGMTAVTFRSKTLAH</sequence>
<dbReference type="InterPro" id="IPR009057">
    <property type="entry name" value="Homeodomain-like_sf"/>
</dbReference>
<keyword evidence="3" id="KW-0804">Transcription</keyword>
<proteinExistence type="predicted"/>
<reference evidence="5 6" key="1">
    <citation type="submission" date="2019-08" db="EMBL/GenBank/DDBJ databases">
        <title>Phlebobacter frassis gen. nov. sp. nov., a new member of family Sphingobacteriaceae isolated from sand fly rearing media.</title>
        <authorList>
            <person name="Kakumanu M.L."/>
            <person name="Marayati B.F."/>
            <person name="Wada-Katsumata A."/>
            <person name="Wasserberg G."/>
            <person name="Schal C."/>
            <person name="Apperson C.S."/>
            <person name="Ponnusamy L."/>
        </authorList>
    </citation>
    <scope>NUCLEOTIDE SEQUENCE [LARGE SCALE GENOMIC DNA]</scope>
    <source>
        <strain evidence="5 6">SSI9</strain>
    </source>
</reference>
<evidence type="ECO:0000256" key="2">
    <source>
        <dbReference type="ARBA" id="ARBA00023125"/>
    </source>
</evidence>
<dbReference type="Proteomes" id="UP000322362">
    <property type="component" value="Unassembled WGS sequence"/>
</dbReference>
<comment type="caution">
    <text evidence="5">The sequence shown here is derived from an EMBL/GenBank/DDBJ whole genome shotgun (WGS) entry which is preliminary data.</text>
</comment>
<dbReference type="EMBL" id="VTAV01000004">
    <property type="protein sequence ID" value="TYR36653.1"/>
    <property type="molecule type" value="Genomic_DNA"/>
</dbReference>
<dbReference type="AlphaFoldDB" id="A0A5D4H8V7"/>
<dbReference type="GO" id="GO:0043565">
    <property type="term" value="F:sequence-specific DNA binding"/>
    <property type="evidence" value="ECO:0007669"/>
    <property type="project" value="InterPro"/>
</dbReference>
<dbReference type="PANTHER" id="PTHR43280">
    <property type="entry name" value="ARAC-FAMILY TRANSCRIPTIONAL REGULATOR"/>
    <property type="match status" value="1"/>
</dbReference>
<dbReference type="PROSITE" id="PS01124">
    <property type="entry name" value="HTH_ARAC_FAMILY_2"/>
    <property type="match status" value="1"/>
</dbReference>
<dbReference type="InterPro" id="IPR037923">
    <property type="entry name" value="HTH-like"/>
</dbReference>
<dbReference type="SUPFAM" id="SSF51215">
    <property type="entry name" value="Regulatory protein AraC"/>
    <property type="match status" value="1"/>
</dbReference>
<keyword evidence="1" id="KW-0805">Transcription regulation</keyword>
<dbReference type="PANTHER" id="PTHR43280:SF2">
    <property type="entry name" value="HTH-TYPE TRANSCRIPTIONAL REGULATOR EXSA"/>
    <property type="match status" value="1"/>
</dbReference>
<evidence type="ECO:0000256" key="3">
    <source>
        <dbReference type="ARBA" id="ARBA00023163"/>
    </source>
</evidence>
<dbReference type="Pfam" id="PF12833">
    <property type="entry name" value="HTH_18"/>
    <property type="match status" value="1"/>
</dbReference>
<dbReference type="SUPFAM" id="SSF46689">
    <property type="entry name" value="Homeodomain-like"/>
    <property type="match status" value="1"/>
</dbReference>
<dbReference type="InterPro" id="IPR018060">
    <property type="entry name" value="HTH_AraC"/>
</dbReference>
<feature type="domain" description="HTH araC/xylS-type" evidence="4">
    <location>
        <begin position="184"/>
        <end position="282"/>
    </location>
</feature>
<evidence type="ECO:0000256" key="1">
    <source>
        <dbReference type="ARBA" id="ARBA00023015"/>
    </source>
</evidence>
<dbReference type="Gene3D" id="1.10.10.60">
    <property type="entry name" value="Homeodomain-like"/>
    <property type="match status" value="1"/>
</dbReference>
<organism evidence="5 6">
    <name type="scientific">Sphingobacterium phlebotomi</name>
    <dbReference type="NCBI Taxonomy" id="2605433"/>
    <lineage>
        <taxon>Bacteria</taxon>
        <taxon>Pseudomonadati</taxon>
        <taxon>Bacteroidota</taxon>
        <taxon>Sphingobacteriia</taxon>
        <taxon>Sphingobacteriales</taxon>
        <taxon>Sphingobacteriaceae</taxon>
        <taxon>Sphingobacterium</taxon>
    </lineage>
</organism>
<evidence type="ECO:0000259" key="4">
    <source>
        <dbReference type="PROSITE" id="PS01124"/>
    </source>
</evidence>
<keyword evidence="2" id="KW-0238">DNA-binding</keyword>
<accession>A0A5D4H8V7</accession>
<dbReference type="GO" id="GO:0003700">
    <property type="term" value="F:DNA-binding transcription factor activity"/>
    <property type="evidence" value="ECO:0007669"/>
    <property type="project" value="InterPro"/>
</dbReference>
<dbReference type="RefSeq" id="WP_148918905.1">
    <property type="nucleotide sequence ID" value="NZ_VTAV01000004.1"/>
</dbReference>
<evidence type="ECO:0000313" key="6">
    <source>
        <dbReference type="Proteomes" id="UP000322362"/>
    </source>
</evidence>
<gene>
    <name evidence="5" type="ORF">FXV77_09120</name>
</gene>